<dbReference type="EMBL" id="JBHSPP010000008">
    <property type="protein sequence ID" value="MFC5706095.1"/>
    <property type="molecule type" value="Genomic_DNA"/>
</dbReference>
<evidence type="ECO:0008006" key="3">
    <source>
        <dbReference type="Google" id="ProtNLM"/>
    </source>
</evidence>
<protein>
    <recommendedName>
        <fullName evidence="3">Transmembrane cytochrome oxidase associated protein</fullName>
    </recommendedName>
</protein>
<dbReference type="RefSeq" id="WP_042641175.1">
    <property type="nucleotide sequence ID" value="NZ_CDDF01000008.1"/>
</dbReference>
<proteinExistence type="predicted"/>
<dbReference type="Proteomes" id="UP001596132">
    <property type="component" value="Unassembled WGS sequence"/>
</dbReference>
<evidence type="ECO:0000313" key="2">
    <source>
        <dbReference type="Proteomes" id="UP001596132"/>
    </source>
</evidence>
<gene>
    <name evidence="1" type="ORF">ACFPVW_08490</name>
</gene>
<evidence type="ECO:0000313" key="1">
    <source>
        <dbReference type="EMBL" id="MFC5706095.1"/>
    </source>
</evidence>
<comment type="caution">
    <text evidence="1">The sequence shown here is derived from an EMBL/GenBank/DDBJ whole genome shotgun (WGS) entry which is preliminary data.</text>
</comment>
<keyword evidence="2" id="KW-1185">Reference proteome</keyword>
<organism evidence="1 2">
    <name type="scientific">Aeromonas eucrenophila</name>
    <dbReference type="NCBI Taxonomy" id="649"/>
    <lineage>
        <taxon>Bacteria</taxon>
        <taxon>Pseudomonadati</taxon>
        <taxon>Pseudomonadota</taxon>
        <taxon>Gammaproteobacteria</taxon>
        <taxon>Aeromonadales</taxon>
        <taxon>Aeromonadaceae</taxon>
        <taxon>Aeromonas</taxon>
    </lineage>
</organism>
<reference evidence="2" key="1">
    <citation type="journal article" date="2019" name="Int. J. Syst. Evol. Microbiol.">
        <title>The Global Catalogue of Microorganisms (GCM) 10K type strain sequencing project: providing services to taxonomists for standard genome sequencing and annotation.</title>
        <authorList>
            <consortium name="The Broad Institute Genomics Platform"/>
            <consortium name="The Broad Institute Genome Sequencing Center for Infectious Disease"/>
            <person name="Wu L."/>
            <person name="Ma J."/>
        </authorList>
    </citation>
    <scope>NUCLEOTIDE SEQUENCE [LARGE SCALE GENOMIC DNA]</scope>
    <source>
        <strain evidence="2">KCTC 15012</strain>
    </source>
</reference>
<accession>A0ABW0YEB6</accession>
<name>A0ABW0YEB6_9GAMM</name>
<sequence>MNRWAKWKVPVAFALVILLPVILAALTLRQGWYEPGIRNKGQWLSRDTYLLQPLPVSQARWRLVYLEASDCEVQCQQVPVLMQRIQSALGRNLNKLELVQLADTPPSDLSPEVQAGDLMLVDPQGLAILRYEVPTSTAKWPLFGKAVLSDLQQLLKYQRGAE</sequence>